<dbReference type="AlphaFoldDB" id="A0A1M6GPS0"/>
<dbReference type="EMBL" id="FQZD01000012">
    <property type="protein sequence ID" value="SHJ11840.1"/>
    <property type="molecule type" value="Genomic_DNA"/>
</dbReference>
<evidence type="ECO:0000313" key="1">
    <source>
        <dbReference type="EMBL" id="SHJ11840.1"/>
    </source>
</evidence>
<keyword evidence="2" id="KW-1185">Reference proteome</keyword>
<accession>A0A1M6GPS0</accession>
<protein>
    <submittedName>
        <fullName evidence="1">Uncharacterized protein</fullName>
    </submittedName>
</protein>
<proteinExistence type="predicted"/>
<dbReference type="Proteomes" id="UP000322917">
    <property type="component" value="Unassembled WGS sequence"/>
</dbReference>
<organism evidence="1 2">
    <name type="scientific">Propionispora hippei DSM 15287</name>
    <dbReference type="NCBI Taxonomy" id="1123003"/>
    <lineage>
        <taxon>Bacteria</taxon>
        <taxon>Bacillati</taxon>
        <taxon>Bacillota</taxon>
        <taxon>Negativicutes</taxon>
        <taxon>Selenomonadales</taxon>
        <taxon>Sporomusaceae</taxon>
        <taxon>Propionispora</taxon>
    </lineage>
</organism>
<name>A0A1M6GPS0_9FIRM</name>
<sequence>MIALGISKYNAEGYYDPTAYEGIRRAEVDTGKLKIVYPTGYMELNLEGFFPCPLDKARKVFSLIYRYSPEPDKDRLLAFLRRLEKRCFAQMQEYANEAAAYPANSDKWREYTAKFKEAMRLRQRTAKNIELFIAGRGGK</sequence>
<gene>
    <name evidence="1" type="ORF">SAMN02745170_01774</name>
</gene>
<evidence type="ECO:0000313" key="2">
    <source>
        <dbReference type="Proteomes" id="UP000322917"/>
    </source>
</evidence>
<reference evidence="1 2" key="1">
    <citation type="submission" date="2016-11" db="EMBL/GenBank/DDBJ databases">
        <authorList>
            <person name="Varghese N."/>
            <person name="Submissions S."/>
        </authorList>
    </citation>
    <scope>NUCLEOTIDE SEQUENCE [LARGE SCALE GENOMIC DNA]</scope>
    <source>
        <strain evidence="1 2">DSM 15287</strain>
    </source>
</reference>